<dbReference type="AlphaFoldDB" id="A0A2T3MI15"/>
<organism evidence="2 3">
    <name type="scientific">Photobacterium iliopiscarium</name>
    <dbReference type="NCBI Taxonomy" id="56192"/>
    <lineage>
        <taxon>Bacteria</taxon>
        <taxon>Pseudomonadati</taxon>
        <taxon>Pseudomonadota</taxon>
        <taxon>Gammaproteobacteria</taxon>
        <taxon>Vibrionales</taxon>
        <taxon>Vibrionaceae</taxon>
        <taxon>Photobacterium</taxon>
    </lineage>
</organism>
<evidence type="ECO:0000313" key="2">
    <source>
        <dbReference type="EMBL" id="PSV94015.1"/>
    </source>
</evidence>
<dbReference type="InterPro" id="IPR001387">
    <property type="entry name" value="Cro/C1-type_HTH"/>
</dbReference>
<comment type="caution">
    <text evidence="2">The sequence shown here is derived from an EMBL/GenBank/DDBJ whole genome shotgun (WGS) entry which is preliminary data.</text>
</comment>
<dbReference type="InterPro" id="IPR010982">
    <property type="entry name" value="Lambda_DNA-bd_dom_sf"/>
</dbReference>
<sequence length="329" mass="38735">MQDNFITLIKKHRNDNDLSQNDLVDILTLNDDFLSKLDVVTLSRWENEKTAPSLEKKVRIMRKLNLLVPYIYSINNFNINTKIEKSLNVRFGIELNRYKKINNLKIKKNISFDFSNKTSNLDESINEFLKNQEIGYLDLVDKWPINVGSWYLDDQVEAFFLHSYINDEIFNYGHLENWGNLYKDTFNREINSIFILEQISSTRNFYRLCTLCLFDTLIKNDNLKYVYCYIRTDYFLKLAQSLGFETIATITEADSILNEHMDLKFLCIIKVETIKLLTNKDFLFFCLKCYHDLEKNDPSLLNKIYETSIHAQTLKNTKKAPVLGTAQGL</sequence>
<accession>A0A2T3MI15</accession>
<protein>
    <recommendedName>
        <fullName evidence="1">HTH cro/C1-type domain-containing protein</fullName>
    </recommendedName>
</protein>
<dbReference type="Gene3D" id="1.10.260.40">
    <property type="entry name" value="lambda repressor-like DNA-binding domains"/>
    <property type="match status" value="1"/>
</dbReference>
<evidence type="ECO:0000259" key="1">
    <source>
        <dbReference type="PROSITE" id="PS50943"/>
    </source>
</evidence>
<dbReference type="SUPFAM" id="SSF47413">
    <property type="entry name" value="lambda repressor-like DNA-binding domains"/>
    <property type="match status" value="1"/>
</dbReference>
<proteinExistence type="predicted"/>
<dbReference type="CDD" id="cd00093">
    <property type="entry name" value="HTH_XRE"/>
    <property type="match status" value="1"/>
</dbReference>
<name>A0A2T3MI15_9GAMM</name>
<dbReference type="EMBL" id="PYLW01000020">
    <property type="protein sequence ID" value="PSV94015.1"/>
    <property type="molecule type" value="Genomic_DNA"/>
</dbReference>
<dbReference type="RefSeq" id="WP_107237750.1">
    <property type="nucleotide sequence ID" value="NZ_PYLW01000020.1"/>
</dbReference>
<reference evidence="2 3" key="1">
    <citation type="submission" date="2018-01" db="EMBL/GenBank/DDBJ databases">
        <title>Whole genome sequencing of Histamine producing bacteria.</title>
        <authorList>
            <person name="Butler K."/>
        </authorList>
    </citation>
    <scope>NUCLEOTIDE SEQUENCE [LARGE SCALE GENOMIC DNA]</scope>
    <source>
        <strain evidence="2 3">NCIMB 13481</strain>
    </source>
</reference>
<evidence type="ECO:0000313" key="3">
    <source>
        <dbReference type="Proteomes" id="UP000241954"/>
    </source>
</evidence>
<dbReference type="GO" id="GO:0003677">
    <property type="term" value="F:DNA binding"/>
    <property type="evidence" value="ECO:0007669"/>
    <property type="project" value="InterPro"/>
</dbReference>
<dbReference type="Proteomes" id="UP000241954">
    <property type="component" value="Unassembled WGS sequence"/>
</dbReference>
<feature type="domain" description="HTH cro/C1-type" evidence="1">
    <location>
        <begin position="9"/>
        <end position="71"/>
    </location>
</feature>
<dbReference type="PROSITE" id="PS50943">
    <property type="entry name" value="HTH_CROC1"/>
    <property type="match status" value="1"/>
</dbReference>
<gene>
    <name evidence="2" type="ORF">C9I88_15440</name>
</gene>